<keyword evidence="8" id="KW-0969">Cilium</keyword>
<dbReference type="EMBL" id="FNCE01000003">
    <property type="protein sequence ID" value="SDF94394.1"/>
    <property type="molecule type" value="Genomic_DNA"/>
</dbReference>
<gene>
    <name evidence="8" type="ORF">SAMN05216241_103265</name>
</gene>
<dbReference type="Proteomes" id="UP000199415">
    <property type="component" value="Unassembled WGS sequence"/>
</dbReference>
<dbReference type="InterPro" id="IPR010930">
    <property type="entry name" value="Flg_bb/hook_C_dom"/>
</dbReference>
<evidence type="ECO:0000256" key="1">
    <source>
        <dbReference type="ARBA" id="ARBA00004117"/>
    </source>
</evidence>
<evidence type="ECO:0000256" key="3">
    <source>
        <dbReference type="ARBA" id="ARBA00017941"/>
    </source>
</evidence>
<accession>A0A1G7Q7C3</accession>
<dbReference type="PANTHER" id="PTHR30435">
    <property type="entry name" value="FLAGELLAR PROTEIN"/>
    <property type="match status" value="1"/>
</dbReference>
<evidence type="ECO:0000256" key="5">
    <source>
        <dbReference type="ARBA" id="ARBA00025933"/>
    </source>
</evidence>
<proteinExistence type="inferred from homology"/>
<evidence type="ECO:0000313" key="8">
    <source>
        <dbReference type="EMBL" id="SDF94394.1"/>
    </source>
</evidence>
<dbReference type="GO" id="GO:0030694">
    <property type="term" value="C:bacterial-type flagellum basal body, rod"/>
    <property type="evidence" value="ECO:0007669"/>
    <property type="project" value="UniProtKB-UniRule"/>
</dbReference>
<evidence type="ECO:0000259" key="7">
    <source>
        <dbReference type="Pfam" id="PF06429"/>
    </source>
</evidence>
<comment type="subcellular location">
    <subcellularLocation>
        <location evidence="1 6">Bacterial flagellum basal body</location>
    </subcellularLocation>
</comment>
<dbReference type="InterPro" id="IPR019776">
    <property type="entry name" value="Flagellar_basal_body_rod_CS"/>
</dbReference>
<dbReference type="Pfam" id="PF06429">
    <property type="entry name" value="Flg_bbr_C"/>
    <property type="match status" value="1"/>
</dbReference>
<evidence type="ECO:0000256" key="2">
    <source>
        <dbReference type="ARBA" id="ARBA00009677"/>
    </source>
</evidence>
<dbReference type="PANTHER" id="PTHR30435:SF2">
    <property type="entry name" value="FLAGELLAR BASAL-BODY ROD PROTEIN FLGC"/>
    <property type="match status" value="1"/>
</dbReference>
<name>A0A1G7Q7C3_9PROT</name>
<dbReference type="RefSeq" id="WP_090019379.1">
    <property type="nucleotide sequence ID" value="NZ_FNCE01000003.1"/>
</dbReference>
<reference evidence="8 9" key="1">
    <citation type="submission" date="2016-10" db="EMBL/GenBank/DDBJ databases">
        <authorList>
            <person name="de Groot N.N."/>
        </authorList>
    </citation>
    <scope>NUCLEOTIDE SEQUENCE [LARGE SCALE GENOMIC DNA]</scope>
    <source>
        <strain evidence="8 9">DSM 25584</strain>
    </source>
</reference>
<keyword evidence="8" id="KW-0966">Cell projection</keyword>
<comment type="similarity">
    <text evidence="2">Belongs to the flagella basal body rod proteins family.</text>
</comment>
<evidence type="ECO:0000256" key="6">
    <source>
        <dbReference type="RuleBase" id="RU362062"/>
    </source>
</evidence>
<comment type="subunit">
    <text evidence="5 6">The basal body constitutes a major portion of the flagellar organelle and consists of four rings (L,P,S, and M) mounted on a central rod. The rod consists of about 26 subunits of FlgG in the distal portion, and FlgB, FlgC and FlgF are thought to build up the proximal portion of the rod with about 6 subunits each.</text>
</comment>
<keyword evidence="8" id="KW-0282">Flagellum</keyword>
<dbReference type="OrthoDB" id="9813951at2"/>
<dbReference type="PROSITE" id="PS00588">
    <property type="entry name" value="FLAGELLA_BB_ROD"/>
    <property type="match status" value="1"/>
</dbReference>
<keyword evidence="9" id="KW-1185">Reference proteome</keyword>
<evidence type="ECO:0000256" key="4">
    <source>
        <dbReference type="ARBA" id="ARBA00023143"/>
    </source>
</evidence>
<sequence length="135" mass="15047">MDLSKTLHIASAGMKAQGDRMRVISENLANANSLARSPGGDPYQRQIVTFENVMNEEVGVQQVKVDDVIKDQSDFGKTYKPGHPAANEEGYVKTPNVKSLVEMADMRETQRSYQANLKVIESSRQMMQGLISLMR</sequence>
<protein>
    <recommendedName>
        <fullName evidence="3 6">Flagellar basal-body rod protein FlgC</fullName>
    </recommendedName>
</protein>
<evidence type="ECO:0000313" key="9">
    <source>
        <dbReference type="Proteomes" id="UP000199415"/>
    </source>
</evidence>
<dbReference type="AlphaFoldDB" id="A0A1G7Q7C3"/>
<organism evidence="8 9">
    <name type="scientific">Limimonas halophila</name>
    <dbReference type="NCBI Taxonomy" id="1082479"/>
    <lineage>
        <taxon>Bacteria</taxon>
        <taxon>Pseudomonadati</taxon>
        <taxon>Pseudomonadota</taxon>
        <taxon>Alphaproteobacteria</taxon>
        <taxon>Rhodospirillales</taxon>
        <taxon>Rhodovibrionaceae</taxon>
        <taxon>Limimonas</taxon>
    </lineage>
</organism>
<dbReference type="NCBIfam" id="TIGR01395">
    <property type="entry name" value="FlgC"/>
    <property type="match status" value="1"/>
</dbReference>
<feature type="domain" description="Flagellar basal-body/hook protein C-terminal" evidence="7">
    <location>
        <begin position="89"/>
        <end position="133"/>
    </location>
</feature>
<dbReference type="GO" id="GO:0071978">
    <property type="term" value="P:bacterial-type flagellum-dependent swarming motility"/>
    <property type="evidence" value="ECO:0007669"/>
    <property type="project" value="TreeGrafter"/>
</dbReference>
<dbReference type="STRING" id="1082479.SAMN05216241_103265"/>
<dbReference type="InterPro" id="IPR006299">
    <property type="entry name" value="FlgC"/>
</dbReference>
<keyword evidence="4 6" id="KW-0975">Bacterial flagellum</keyword>